<evidence type="ECO:0000256" key="1">
    <source>
        <dbReference type="SAM" id="MobiDB-lite"/>
    </source>
</evidence>
<feature type="non-terminal residue" evidence="2">
    <location>
        <position position="1"/>
    </location>
</feature>
<organism evidence="2">
    <name type="scientific">uncultured Acetobacteraceae bacterium</name>
    <dbReference type="NCBI Taxonomy" id="169975"/>
    <lineage>
        <taxon>Bacteria</taxon>
        <taxon>Pseudomonadati</taxon>
        <taxon>Pseudomonadota</taxon>
        <taxon>Alphaproteobacteria</taxon>
        <taxon>Acetobacterales</taxon>
        <taxon>Acetobacteraceae</taxon>
        <taxon>environmental samples</taxon>
    </lineage>
</organism>
<name>A0A6J4HXX4_9PROT</name>
<feature type="compositionally biased region" description="Basic residues" evidence="1">
    <location>
        <begin position="84"/>
        <end position="110"/>
    </location>
</feature>
<feature type="non-terminal residue" evidence="2">
    <location>
        <position position="149"/>
    </location>
</feature>
<dbReference type="EMBL" id="CADCTL010000090">
    <property type="protein sequence ID" value="CAA9234193.1"/>
    <property type="molecule type" value="Genomic_DNA"/>
</dbReference>
<feature type="region of interest" description="Disordered" evidence="1">
    <location>
        <begin position="1"/>
        <end position="149"/>
    </location>
</feature>
<reference evidence="2" key="1">
    <citation type="submission" date="2020-02" db="EMBL/GenBank/DDBJ databases">
        <authorList>
            <person name="Meier V. D."/>
        </authorList>
    </citation>
    <scope>NUCLEOTIDE SEQUENCE</scope>
    <source>
        <strain evidence="2">AVDCRST_MAG04</strain>
    </source>
</reference>
<accession>A0A6J4HXX4</accession>
<gene>
    <name evidence="2" type="ORF">AVDCRST_MAG04-1287</name>
</gene>
<feature type="compositionally biased region" description="Basic and acidic residues" evidence="1">
    <location>
        <begin position="1"/>
        <end position="12"/>
    </location>
</feature>
<evidence type="ECO:0000313" key="2">
    <source>
        <dbReference type="EMBL" id="CAA9234193.1"/>
    </source>
</evidence>
<sequence>VQLDRQRPRDGRALFQRRGIRPGAARPRRDLRGGGGVPRAAAGPPQHHSGHRFGAGGAAPGARHAGLPEPGRGSGVRGAEHHHGVPRRPHPRPAPRGAARRALRRRRRGGARPQGDAAREPERLGRLRGAGGGRAGAGTAVVLRRDGRV</sequence>
<protein>
    <submittedName>
        <fullName evidence="2">PTPS-like type 4</fullName>
    </submittedName>
</protein>
<proteinExistence type="predicted"/>
<dbReference type="AlphaFoldDB" id="A0A6J4HXX4"/>